<gene>
    <name evidence="2" type="ORF">N7494_005092</name>
</gene>
<dbReference type="AlphaFoldDB" id="A0AAD6GF32"/>
<evidence type="ECO:0008006" key="4">
    <source>
        <dbReference type="Google" id="ProtNLM"/>
    </source>
</evidence>
<dbReference type="PANTHER" id="PTHR35340">
    <property type="entry name" value="PQQ ENZYME REPEAT PROTEIN-RELATED"/>
    <property type="match status" value="1"/>
</dbReference>
<dbReference type="InterPro" id="IPR039535">
    <property type="entry name" value="ASST-like"/>
</dbReference>
<dbReference type="InterPro" id="IPR053143">
    <property type="entry name" value="Arylsulfate_ST"/>
</dbReference>
<dbReference type="Proteomes" id="UP001220324">
    <property type="component" value="Unassembled WGS sequence"/>
</dbReference>
<evidence type="ECO:0000313" key="3">
    <source>
        <dbReference type="Proteomes" id="UP001220324"/>
    </source>
</evidence>
<keyword evidence="1" id="KW-0812">Transmembrane</keyword>
<dbReference type="EMBL" id="JAQIZZ010000004">
    <property type="protein sequence ID" value="KAJ5543813.1"/>
    <property type="molecule type" value="Genomic_DNA"/>
</dbReference>
<dbReference type="SUPFAM" id="SSF50998">
    <property type="entry name" value="Quinoprotein alcohol dehydrogenase-like"/>
    <property type="match status" value="1"/>
</dbReference>
<name>A0AAD6GF32_9EURO</name>
<organism evidence="2 3">
    <name type="scientific">Penicillium frequentans</name>
    <dbReference type="NCBI Taxonomy" id="3151616"/>
    <lineage>
        <taxon>Eukaryota</taxon>
        <taxon>Fungi</taxon>
        <taxon>Dikarya</taxon>
        <taxon>Ascomycota</taxon>
        <taxon>Pezizomycotina</taxon>
        <taxon>Eurotiomycetes</taxon>
        <taxon>Eurotiomycetidae</taxon>
        <taxon>Eurotiales</taxon>
        <taxon>Aspergillaceae</taxon>
        <taxon>Penicillium</taxon>
    </lineage>
</organism>
<dbReference type="Pfam" id="PF14269">
    <property type="entry name" value="Arylsulfotran_2"/>
    <property type="match status" value="1"/>
</dbReference>
<proteinExistence type="predicted"/>
<dbReference type="PANTHER" id="PTHR35340:SF5">
    <property type="entry name" value="ASST-DOMAIN-CONTAINING PROTEIN"/>
    <property type="match status" value="1"/>
</dbReference>
<reference evidence="2 3" key="1">
    <citation type="journal article" date="2023" name="IMA Fungus">
        <title>Comparative genomic study of the Penicillium genus elucidates a diverse pangenome and 15 lateral gene transfer events.</title>
        <authorList>
            <person name="Petersen C."/>
            <person name="Sorensen T."/>
            <person name="Nielsen M.R."/>
            <person name="Sondergaard T.E."/>
            <person name="Sorensen J.L."/>
            <person name="Fitzpatrick D.A."/>
            <person name="Frisvad J.C."/>
            <person name="Nielsen K.L."/>
        </authorList>
    </citation>
    <scope>NUCLEOTIDE SEQUENCE [LARGE SCALE GENOMIC DNA]</scope>
    <source>
        <strain evidence="2 3">IBT 35679</strain>
    </source>
</reference>
<accession>A0AAD6GF32</accession>
<sequence>MGFIHDGVFQEVDIATGELLFESHFSDHVPFSASYTHELQGTGRDSVSPWDPYHINSVDKDDSGNFIVSARHTHSVYSIDGTTGEILWVLGGKNNEFTDASDGRATDFAWQHDVRWHDEHTITLYDNAAKDFLGPITRSRGMIIDIDVMNRVATLRNQYFHPGGIRAHSQGNMQLLPKTGNAFIGWGHCAAYTEFTPDGEVLCDTHLSASNWFQLGLVVSYRTYKSDWVGKPLTIPSAVVVKDSVYVSWNGATEIATWRLELWDGVDMNNMHFEPLKSIEKFDFETKIELPDEIPDTYFQLVALDIKDTVLGKTTLLSKHPRQTLSERLGINVLGELSSPVVVTIFALICCYLLAMCRTLKALILLVSRIFGCSGLSQFGRRLGLEPVTTNAEQNEEYIILMAPHAD</sequence>
<comment type="caution">
    <text evidence="2">The sequence shown here is derived from an EMBL/GenBank/DDBJ whole genome shotgun (WGS) entry which is preliminary data.</text>
</comment>
<protein>
    <recommendedName>
        <fullName evidence="4">Arylsulfotransferase</fullName>
    </recommendedName>
</protein>
<keyword evidence="1" id="KW-0472">Membrane</keyword>
<keyword evidence="3" id="KW-1185">Reference proteome</keyword>
<evidence type="ECO:0000256" key="1">
    <source>
        <dbReference type="SAM" id="Phobius"/>
    </source>
</evidence>
<dbReference type="InterPro" id="IPR011047">
    <property type="entry name" value="Quinoprotein_ADH-like_sf"/>
</dbReference>
<feature type="transmembrane region" description="Helical" evidence="1">
    <location>
        <begin position="337"/>
        <end position="355"/>
    </location>
</feature>
<keyword evidence="1" id="KW-1133">Transmembrane helix</keyword>
<evidence type="ECO:0000313" key="2">
    <source>
        <dbReference type="EMBL" id="KAJ5543813.1"/>
    </source>
</evidence>